<sequence length="404" mass="46349">MKQLVVILYTICVIPCTLAQTALSTNEKTKLTAYADFYMQGSRLYGLTVTDTLTVWDTISPKPIQYHKNVQTIAQNRKNELCYIKNNELYNYVTGVKQPLSRSKGKVYNLFFDEANNPIVYTSTGILIYGDYYLPNKDDGYSIWSYNEDGKDDIVNKPKACYLDEKSRLWLGFDNGESGGALVFFDLKLRKFIAPNSLFSMYIEKYRGTEKVRTNYLLSYDFNELVTEFPEEVKIIEKDTLYKFPTNITAGHPKGITGNRNGTLYISQSSINFFIMGTGIIKVSPTAYKDFYKITFLNDILEHEEISNEMVVAEYVGSVTYNTFDRHAYYYSDLGFFKITENTDGSFAKEFIAKPEISWSGQPNAVGSGMNVKKFRFTAPDKFFFLTTNNGIGYYNGKTFKYFK</sequence>
<accession>A0ABQ1JT33</accession>
<organism evidence="2 3">
    <name type="scientific">Flavobacterium suaedae</name>
    <dbReference type="NCBI Taxonomy" id="1767027"/>
    <lineage>
        <taxon>Bacteria</taxon>
        <taxon>Pseudomonadati</taxon>
        <taxon>Bacteroidota</taxon>
        <taxon>Flavobacteriia</taxon>
        <taxon>Flavobacteriales</taxon>
        <taxon>Flavobacteriaceae</taxon>
        <taxon>Flavobacterium</taxon>
    </lineage>
</organism>
<feature type="signal peptide" evidence="1">
    <location>
        <begin position="1"/>
        <end position="19"/>
    </location>
</feature>
<protein>
    <submittedName>
        <fullName evidence="2">Uncharacterized protein</fullName>
    </submittedName>
</protein>
<dbReference type="RefSeq" id="WP_188620786.1">
    <property type="nucleotide sequence ID" value="NZ_BMJE01000004.1"/>
</dbReference>
<keyword evidence="3" id="KW-1185">Reference proteome</keyword>
<keyword evidence="1" id="KW-0732">Signal</keyword>
<evidence type="ECO:0000313" key="3">
    <source>
        <dbReference type="Proteomes" id="UP000615760"/>
    </source>
</evidence>
<reference evidence="3" key="1">
    <citation type="journal article" date="2019" name="Int. J. Syst. Evol. Microbiol.">
        <title>The Global Catalogue of Microorganisms (GCM) 10K type strain sequencing project: providing services to taxonomists for standard genome sequencing and annotation.</title>
        <authorList>
            <consortium name="The Broad Institute Genomics Platform"/>
            <consortium name="The Broad Institute Genome Sequencing Center for Infectious Disease"/>
            <person name="Wu L."/>
            <person name="Ma J."/>
        </authorList>
    </citation>
    <scope>NUCLEOTIDE SEQUENCE [LARGE SCALE GENOMIC DNA]</scope>
    <source>
        <strain evidence="3">CGMCC 1.15461</strain>
    </source>
</reference>
<evidence type="ECO:0000256" key="1">
    <source>
        <dbReference type="SAM" id="SignalP"/>
    </source>
</evidence>
<name>A0ABQ1JT33_9FLAO</name>
<proteinExistence type="predicted"/>
<evidence type="ECO:0000313" key="2">
    <source>
        <dbReference type="EMBL" id="GGB77064.1"/>
    </source>
</evidence>
<feature type="chain" id="PRO_5045550037" evidence="1">
    <location>
        <begin position="20"/>
        <end position="404"/>
    </location>
</feature>
<dbReference type="Proteomes" id="UP000615760">
    <property type="component" value="Unassembled WGS sequence"/>
</dbReference>
<dbReference type="EMBL" id="BMJE01000004">
    <property type="protein sequence ID" value="GGB77064.1"/>
    <property type="molecule type" value="Genomic_DNA"/>
</dbReference>
<gene>
    <name evidence="2" type="ORF">GCM10007424_16350</name>
</gene>
<comment type="caution">
    <text evidence="2">The sequence shown here is derived from an EMBL/GenBank/DDBJ whole genome shotgun (WGS) entry which is preliminary data.</text>
</comment>